<reference evidence="4 5" key="1">
    <citation type="submission" date="2024-06" db="EMBL/GenBank/DDBJ databases">
        <title>Genomic Encyclopedia of Type Strains, Phase V (KMG-V): Genome sequencing to study the core and pangenomes of soil and plant-associated prokaryotes.</title>
        <authorList>
            <person name="Whitman W."/>
        </authorList>
    </citation>
    <scope>NUCLEOTIDE SEQUENCE [LARGE SCALE GENOMIC DNA]</scope>
    <source>
        <strain evidence="4 5">NE40</strain>
    </source>
</reference>
<evidence type="ECO:0000256" key="2">
    <source>
        <dbReference type="PROSITE-ProRule" id="PRU00335"/>
    </source>
</evidence>
<dbReference type="InterPro" id="IPR023772">
    <property type="entry name" value="DNA-bd_HTH_TetR-type_CS"/>
</dbReference>
<dbReference type="PROSITE" id="PS50977">
    <property type="entry name" value="HTH_TETR_2"/>
    <property type="match status" value="1"/>
</dbReference>
<comment type="caution">
    <text evidence="4">The sequence shown here is derived from an EMBL/GenBank/DDBJ whole genome shotgun (WGS) entry which is preliminary data.</text>
</comment>
<dbReference type="SUPFAM" id="SSF46689">
    <property type="entry name" value="Homeodomain-like"/>
    <property type="match status" value="1"/>
</dbReference>
<dbReference type="Proteomes" id="UP001549366">
    <property type="component" value="Unassembled WGS sequence"/>
</dbReference>
<dbReference type="Pfam" id="PF00440">
    <property type="entry name" value="TetR_N"/>
    <property type="match status" value="1"/>
</dbReference>
<evidence type="ECO:0000313" key="5">
    <source>
        <dbReference type="Proteomes" id="UP001549366"/>
    </source>
</evidence>
<protein>
    <submittedName>
        <fullName evidence="4">TetR/AcrR family transcriptional regulator of autoinduction and epiphytic fitness</fullName>
    </submittedName>
</protein>
<dbReference type="InterPro" id="IPR009057">
    <property type="entry name" value="Homeodomain-like_sf"/>
</dbReference>
<dbReference type="InterPro" id="IPR050109">
    <property type="entry name" value="HTH-type_TetR-like_transc_reg"/>
</dbReference>
<name>A0ABV2SL86_9GAMM</name>
<evidence type="ECO:0000313" key="4">
    <source>
        <dbReference type="EMBL" id="MET4758011.1"/>
    </source>
</evidence>
<dbReference type="InterPro" id="IPR036271">
    <property type="entry name" value="Tet_transcr_reg_TetR-rel_C_sf"/>
</dbReference>
<keyword evidence="1 2" id="KW-0238">DNA-binding</keyword>
<dbReference type="PROSITE" id="PS01081">
    <property type="entry name" value="HTH_TETR_1"/>
    <property type="match status" value="1"/>
</dbReference>
<dbReference type="InterPro" id="IPR001647">
    <property type="entry name" value="HTH_TetR"/>
</dbReference>
<accession>A0ABV2SL86</accession>
<evidence type="ECO:0000259" key="3">
    <source>
        <dbReference type="PROSITE" id="PS50977"/>
    </source>
</evidence>
<dbReference type="Pfam" id="PF14246">
    <property type="entry name" value="TetR_C_7"/>
    <property type="match status" value="1"/>
</dbReference>
<dbReference type="EMBL" id="JBEWTB010000002">
    <property type="protein sequence ID" value="MET4758011.1"/>
    <property type="molecule type" value="Genomic_DNA"/>
</dbReference>
<proteinExistence type="predicted"/>
<keyword evidence="5" id="KW-1185">Reference proteome</keyword>
<dbReference type="SUPFAM" id="SSF48498">
    <property type="entry name" value="Tetracyclin repressor-like, C-terminal domain"/>
    <property type="match status" value="1"/>
</dbReference>
<dbReference type="Gene3D" id="1.10.357.10">
    <property type="entry name" value="Tetracycline Repressor, domain 2"/>
    <property type="match status" value="1"/>
</dbReference>
<evidence type="ECO:0000256" key="1">
    <source>
        <dbReference type="ARBA" id="ARBA00023125"/>
    </source>
</evidence>
<organism evidence="4 5">
    <name type="scientific">Endozoicomonas lisbonensis</name>
    <dbReference type="NCBI Taxonomy" id="3120522"/>
    <lineage>
        <taxon>Bacteria</taxon>
        <taxon>Pseudomonadati</taxon>
        <taxon>Pseudomonadota</taxon>
        <taxon>Gammaproteobacteria</taxon>
        <taxon>Oceanospirillales</taxon>
        <taxon>Endozoicomonadaceae</taxon>
        <taxon>Endozoicomonas</taxon>
    </lineage>
</organism>
<dbReference type="Gene3D" id="1.10.10.60">
    <property type="entry name" value="Homeodomain-like"/>
    <property type="match status" value="1"/>
</dbReference>
<dbReference type="PANTHER" id="PTHR30055">
    <property type="entry name" value="HTH-TYPE TRANSCRIPTIONAL REGULATOR RUTR"/>
    <property type="match status" value="1"/>
</dbReference>
<sequence length="209" mass="24034">MVRDMAEKTLTRSEQKRSSILEAATNEFKEKGFQGASMDRISERAGVSKRTVYNHFPSKEDLFSDISDNLWQRMKAAEKLEYTSEIPMAQQLEAFAAETMTLYASEDYIGLSRCILAEYMHSETLARQAMTKFTEDDSALERWIQSGINDKRLKKGSPVFMATQFFYLLKGFGFWPQTIGHSPVLTSEEQQQVIQSSVSMFLNQYQLKE</sequence>
<feature type="DNA-binding region" description="H-T-H motif" evidence="2">
    <location>
        <begin position="37"/>
        <end position="56"/>
    </location>
</feature>
<feature type="domain" description="HTH tetR-type" evidence="3">
    <location>
        <begin position="14"/>
        <end position="74"/>
    </location>
</feature>
<dbReference type="PANTHER" id="PTHR30055:SF224">
    <property type="entry name" value="TRANSCRIPTIONAL REGULATOR TETR FAMILY"/>
    <property type="match status" value="1"/>
</dbReference>
<dbReference type="PRINTS" id="PR00455">
    <property type="entry name" value="HTHTETR"/>
</dbReference>
<dbReference type="InterPro" id="IPR039536">
    <property type="entry name" value="TetR_C_Proteobacteria"/>
</dbReference>
<gene>
    <name evidence="4" type="ORF">V5J35_003203</name>
</gene>